<gene>
    <name evidence="2" type="ORF">GSI_07232</name>
</gene>
<evidence type="ECO:0000313" key="3">
    <source>
        <dbReference type="Proteomes" id="UP000230002"/>
    </source>
</evidence>
<keyword evidence="3" id="KW-1185">Reference proteome</keyword>
<evidence type="ECO:0000313" key="2">
    <source>
        <dbReference type="EMBL" id="PIL30532.1"/>
    </source>
</evidence>
<feature type="region of interest" description="Disordered" evidence="1">
    <location>
        <begin position="32"/>
        <end position="62"/>
    </location>
</feature>
<dbReference type="InterPro" id="IPR043519">
    <property type="entry name" value="NT_sf"/>
</dbReference>
<evidence type="ECO:0000256" key="1">
    <source>
        <dbReference type="SAM" id="MobiDB-lite"/>
    </source>
</evidence>
<sequence length="238" mass="26227">MLSVALRKETQSLAACTLRRRARLCQDLARRTFTSSTPSSSAAPSTSSSSVTSPALPWFMDPSDVEPKPSPYSCRVGIPQAAARPLPPLPSDLPFDHPITRLHAELKASPHLEPGTLMVRSPIPTAVGPPLPDSMPRGRRKRGRTYVGEGVLDNMGGVWEWVIIAQVKEGTENRGAIESVIRIVRRALLTCNPPLALPPNNKRRSHGGWAMIDAGDFAVHILSREAREKFFPDRREFW</sequence>
<protein>
    <submittedName>
        <fullName evidence="2">Uncharacterized protein</fullName>
    </submittedName>
</protein>
<dbReference type="SUPFAM" id="SSF81301">
    <property type="entry name" value="Nucleotidyltransferase"/>
    <property type="match status" value="1"/>
</dbReference>
<accession>A0A2G8S9U2</accession>
<dbReference type="Proteomes" id="UP000230002">
    <property type="component" value="Unassembled WGS sequence"/>
</dbReference>
<dbReference type="EMBL" id="AYKW01000014">
    <property type="protein sequence ID" value="PIL30532.1"/>
    <property type="molecule type" value="Genomic_DNA"/>
</dbReference>
<feature type="compositionally biased region" description="Low complexity" evidence="1">
    <location>
        <begin position="34"/>
        <end position="55"/>
    </location>
</feature>
<proteinExistence type="predicted"/>
<dbReference type="Pfam" id="PF02410">
    <property type="entry name" value="RsfS"/>
    <property type="match status" value="1"/>
</dbReference>
<reference evidence="2 3" key="1">
    <citation type="journal article" date="2015" name="Sci. Rep.">
        <title>Chromosome-level genome map provides insights into diverse defense mechanisms in the medicinal fungus Ganoderma sinense.</title>
        <authorList>
            <person name="Zhu Y."/>
            <person name="Xu J."/>
            <person name="Sun C."/>
            <person name="Zhou S."/>
            <person name="Xu H."/>
            <person name="Nelson D.R."/>
            <person name="Qian J."/>
            <person name="Song J."/>
            <person name="Luo H."/>
            <person name="Xiang L."/>
            <person name="Li Y."/>
            <person name="Xu Z."/>
            <person name="Ji A."/>
            <person name="Wang L."/>
            <person name="Lu S."/>
            <person name="Hayward A."/>
            <person name="Sun W."/>
            <person name="Li X."/>
            <person name="Schwartz D.C."/>
            <person name="Wang Y."/>
            <person name="Chen S."/>
        </authorList>
    </citation>
    <scope>NUCLEOTIDE SEQUENCE [LARGE SCALE GENOMIC DNA]</scope>
    <source>
        <strain evidence="2 3">ZZ0214-1</strain>
    </source>
</reference>
<organism evidence="2 3">
    <name type="scientific">Ganoderma sinense ZZ0214-1</name>
    <dbReference type="NCBI Taxonomy" id="1077348"/>
    <lineage>
        <taxon>Eukaryota</taxon>
        <taxon>Fungi</taxon>
        <taxon>Dikarya</taxon>
        <taxon>Basidiomycota</taxon>
        <taxon>Agaricomycotina</taxon>
        <taxon>Agaricomycetes</taxon>
        <taxon>Polyporales</taxon>
        <taxon>Polyporaceae</taxon>
        <taxon>Ganoderma</taxon>
    </lineage>
</organism>
<dbReference type="OrthoDB" id="21330at2759"/>
<dbReference type="AlphaFoldDB" id="A0A2G8S9U2"/>
<comment type="caution">
    <text evidence="2">The sequence shown here is derived from an EMBL/GenBank/DDBJ whole genome shotgun (WGS) entry which is preliminary data.</text>
</comment>
<dbReference type="Gene3D" id="3.30.460.10">
    <property type="entry name" value="Beta Polymerase, domain 2"/>
    <property type="match status" value="1"/>
</dbReference>
<feature type="region of interest" description="Disordered" evidence="1">
    <location>
        <begin position="121"/>
        <end position="142"/>
    </location>
</feature>
<name>A0A2G8S9U2_9APHY</name>